<feature type="repeat" description="PPR" evidence="3">
    <location>
        <begin position="162"/>
        <end position="196"/>
    </location>
</feature>
<dbReference type="InterPro" id="IPR002885">
    <property type="entry name" value="PPR_rpt"/>
</dbReference>
<dbReference type="PROSITE" id="PS51375">
    <property type="entry name" value="PPR"/>
    <property type="match status" value="6"/>
</dbReference>
<dbReference type="Pfam" id="PF13041">
    <property type="entry name" value="PPR_2"/>
    <property type="match status" value="4"/>
</dbReference>
<dbReference type="Gene3D" id="1.25.40.10">
    <property type="entry name" value="Tetratricopeptide repeat domain"/>
    <property type="match status" value="5"/>
</dbReference>
<dbReference type="EMBL" id="JAATIP010000068">
    <property type="protein sequence ID" value="KAF4379760.1"/>
    <property type="molecule type" value="Genomic_DNA"/>
</dbReference>
<evidence type="ECO:0000313" key="5">
    <source>
        <dbReference type="Proteomes" id="UP000525078"/>
    </source>
</evidence>
<protein>
    <recommendedName>
        <fullName evidence="6">Pentatricopeptide repeat-containing protein</fullName>
    </recommendedName>
</protein>
<evidence type="ECO:0008006" key="6">
    <source>
        <dbReference type="Google" id="ProtNLM"/>
    </source>
</evidence>
<gene>
    <name evidence="4" type="ORF">F8388_023777</name>
</gene>
<feature type="repeat" description="PPR" evidence="3">
    <location>
        <begin position="337"/>
        <end position="371"/>
    </location>
</feature>
<evidence type="ECO:0000256" key="2">
    <source>
        <dbReference type="ARBA" id="ARBA00022737"/>
    </source>
</evidence>
<keyword evidence="2" id="KW-0677">Repeat</keyword>
<evidence type="ECO:0000313" key="4">
    <source>
        <dbReference type="EMBL" id="KAF4379760.1"/>
    </source>
</evidence>
<dbReference type="Proteomes" id="UP000525078">
    <property type="component" value="Unassembled WGS sequence"/>
</dbReference>
<proteinExistence type="inferred from homology"/>
<comment type="similarity">
    <text evidence="1">Belongs to the PPR family. P subfamily.</text>
</comment>
<accession>A0A7J6GC27</accession>
<dbReference type="NCBIfam" id="TIGR00756">
    <property type="entry name" value="PPR"/>
    <property type="match status" value="6"/>
</dbReference>
<feature type="repeat" description="PPR" evidence="3">
    <location>
        <begin position="389"/>
        <end position="423"/>
    </location>
</feature>
<sequence>MSANVRRIEKNFQVHSPHIITSESLNFLDQFLPISSSDSNSSSSLNAKERRKIAVGLSKIVKVRKSHLLKAFSREFSPLVLVRLMELLGCRETAFAFFKLAFRDYSEKSVRSCCVVAHNLAARNLRFYAQDVISCVIARIGVSRSREVRGFMWKGHREFETDSSVLDTLMRSYLNVGMANEALEVLNKMWEVKVRPSASAINVLFKLLLRIGDYGSVWKLFRDMVCKEPFPSNYTFNMLILGFCRKGLLNIGESLLHLMRKFRCEPDVFTYNIVINANCVRGQTKVALKWMSFMIETGCKPSIVTFNTVVNALCKEGNFVEARRLFDAIHEAGVSPNTIIYNTIIDGYVKSGEIGEANMLYEEMKNKAFDIVSAEEFVHRMYASGVDPDIVTHNIYAHGFCRSRKINRAVKMLDELVLAGIVPDTVTYNTLLNGACGDILDKALILTGKLLKMAFVPNVVTTNVLLTHFCKQGMPERALMWGQKLSEISFDFDEITYKIMGRAYHSIEKDANVDVRETSAKGFFLDSLINAKKLENRVLTVYDFPQDIKLDFEILILQGSAEDKVKVLAAKHADYVVSSASPYLTQYRDAQKNSVFDVNEIKINVDASIFAGTDFTC</sequence>
<name>A0A7J6GC27_CANSA</name>
<feature type="repeat" description="PPR" evidence="3">
    <location>
        <begin position="267"/>
        <end position="301"/>
    </location>
</feature>
<evidence type="ECO:0000256" key="3">
    <source>
        <dbReference type="PROSITE-ProRule" id="PRU00708"/>
    </source>
</evidence>
<reference evidence="4 5" key="1">
    <citation type="journal article" date="2020" name="bioRxiv">
        <title>Sequence and annotation of 42 cannabis genomes reveals extensive copy number variation in cannabinoid synthesis and pathogen resistance genes.</title>
        <authorList>
            <person name="Mckernan K.J."/>
            <person name="Helbert Y."/>
            <person name="Kane L.T."/>
            <person name="Ebling H."/>
            <person name="Zhang L."/>
            <person name="Liu B."/>
            <person name="Eaton Z."/>
            <person name="Mclaughlin S."/>
            <person name="Kingan S."/>
            <person name="Baybayan P."/>
            <person name="Concepcion G."/>
            <person name="Jordan M."/>
            <person name="Riva A."/>
            <person name="Barbazuk W."/>
            <person name="Harkins T."/>
        </authorList>
    </citation>
    <scope>NUCLEOTIDE SEQUENCE [LARGE SCALE GENOMIC DNA]</scope>
    <source>
        <strain evidence="5">cv. Jamaican Lion 4</strain>
        <tissue evidence="4">Leaf</tissue>
    </source>
</reference>
<dbReference type="AlphaFoldDB" id="A0A7J6GC27"/>
<evidence type="ECO:0000256" key="1">
    <source>
        <dbReference type="ARBA" id="ARBA00007626"/>
    </source>
</evidence>
<dbReference type="InterPro" id="IPR011990">
    <property type="entry name" value="TPR-like_helical_dom_sf"/>
</dbReference>
<feature type="repeat" description="PPR" evidence="3">
    <location>
        <begin position="232"/>
        <end position="266"/>
    </location>
</feature>
<dbReference type="Pfam" id="PF01535">
    <property type="entry name" value="PPR"/>
    <property type="match status" value="2"/>
</dbReference>
<dbReference type="PANTHER" id="PTHR47941">
    <property type="entry name" value="PENTATRICOPEPTIDE REPEAT-CONTAINING PROTEIN 3, MITOCHONDRIAL"/>
    <property type="match status" value="1"/>
</dbReference>
<comment type="caution">
    <text evidence="4">The sequence shown here is derived from an EMBL/GenBank/DDBJ whole genome shotgun (WGS) entry which is preliminary data.</text>
</comment>
<feature type="repeat" description="PPR" evidence="3">
    <location>
        <begin position="302"/>
        <end position="336"/>
    </location>
</feature>
<organism evidence="4 5">
    <name type="scientific">Cannabis sativa</name>
    <name type="common">Hemp</name>
    <name type="synonym">Marijuana</name>
    <dbReference type="NCBI Taxonomy" id="3483"/>
    <lineage>
        <taxon>Eukaryota</taxon>
        <taxon>Viridiplantae</taxon>
        <taxon>Streptophyta</taxon>
        <taxon>Embryophyta</taxon>
        <taxon>Tracheophyta</taxon>
        <taxon>Spermatophyta</taxon>
        <taxon>Magnoliopsida</taxon>
        <taxon>eudicotyledons</taxon>
        <taxon>Gunneridae</taxon>
        <taxon>Pentapetalae</taxon>
        <taxon>rosids</taxon>
        <taxon>fabids</taxon>
        <taxon>Rosales</taxon>
        <taxon>Cannabaceae</taxon>
        <taxon>Cannabis</taxon>
    </lineage>
</organism>